<dbReference type="CDD" id="cd04301">
    <property type="entry name" value="NAT_SF"/>
    <property type="match status" value="1"/>
</dbReference>
<dbReference type="SUPFAM" id="SSF55729">
    <property type="entry name" value="Acyl-CoA N-acyltransferases (Nat)"/>
    <property type="match status" value="1"/>
</dbReference>
<accession>A0A0E1EJT6</accession>
<dbReference type="Gene3D" id="3.40.630.30">
    <property type="match status" value="1"/>
</dbReference>
<dbReference type="InterPro" id="IPR000182">
    <property type="entry name" value="GNAT_dom"/>
</dbReference>
<reference evidence="1 2" key="1">
    <citation type="journal article" date="2016" name="Sci. Rep.">
        <title>Serotype IV Streptococcus agalactiae ST-452 has arisen from large genomic recombination events between CC23 and the hypervirulent CC17 lineages.</title>
        <authorList>
            <person name="Campisi E."/>
            <person name="Rinaudo C.D."/>
            <person name="Donati C."/>
            <person name="Barucco M."/>
            <person name="Torricelli G."/>
            <person name="Edwards M.S."/>
            <person name="Baker C.J."/>
            <person name="Margarit I."/>
            <person name="Rosini R."/>
        </authorList>
    </citation>
    <scope>NUCLEOTIDE SEQUENCE [LARGE SCALE GENOMIC DNA]</scope>
    <source>
        <strain evidence="1 2">CZ-PW-140</strain>
    </source>
</reference>
<dbReference type="PROSITE" id="PS51186">
    <property type="entry name" value="GNAT"/>
    <property type="match status" value="1"/>
</dbReference>
<gene>
    <name evidence="1" type="ORF">AX245_10640</name>
</gene>
<dbReference type="InterPro" id="IPR050276">
    <property type="entry name" value="MshD_Acetyltransferase"/>
</dbReference>
<proteinExistence type="predicted"/>
<dbReference type="KEGG" id="sage:EN72_10340"/>
<protein>
    <submittedName>
        <fullName evidence="1">GNAT family acetyltransferase</fullName>
    </submittedName>
</protein>
<name>A0A0E1EJT6_STRAG</name>
<dbReference type="GO" id="GO:0016747">
    <property type="term" value="F:acyltransferase activity, transferring groups other than amino-acyl groups"/>
    <property type="evidence" value="ECO:0007669"/>
    <property type="project" value="InterPro"/>
</dbReference>
<evidence type="ECO:0000313" key="1">
    <source>
        <dbReference type="EMBL" id="OCM71653.1"/>
    </source>
</evidence>
<dbReference type="AlphaFoldDB" id="A0A0E1EJT6"/>
<organism evidence="1 2">
    <name type="scientific">Streptococcus agalactiae</name>
    <dbReference type="NCBI Taxonomy" id="1311"/>
    <lineage>
        <taxon>Bacteria</taxon>
        <taxon>Bacillati</taxon>
        <taxon>Bacillota</taxon>
        <taxon>Bacilli</taxon>
        <taxon>Lactobacillales</taxon>
        <taxon>Streptococcaceae</taxon>
        <taxon>Streptococcus</taxon>
    </lineage>
</organism>
<dbReference type="PANTHER" id="PTHR43617:SF38">
    <property type="entry name" value="N-ACETYLTRANSFERASE DOMAIN-CONTAINING PROTEIN"/>
    <property type="match status" value="1"/>
</dbReference>
<dbReference type="EMBL" id="MAWT01000022">
    <property type="protein sequence ID" value="OCM71653.1"/>
    <property type="molecule type" value="Genomic_DNA"/>
</dbReference>
<dbReference type="Proteomes" id="UP000093122">
    <property type="component" value="Unassembled WGS sequence"/>
</dbReference>
<dbReference type="RefSeq" id="WP_000631754.1">
    <property type="nucleotide sequence ID" value="NZ_CAXOLC010000005.1"/>
</dbReference>
<sequence>MITLQKAEASDLEKIIAIQRASFKVVYEKYHDQYDPYVEEVEQIRWKLVERPDCFYHFVLVDETIVGFLRLVIKDEEKRAWLGTAAILPQYQGQGYGSAGMALLEKTYPKLTKWDLCTIAQEKLMVSFYEKCGYHSTHTEPEQEGMDMVYMTKKIE</sequence>
<dbReference type="Pfam" id="PF00583">
    <property type="entry name" value="Acetyltransf_1"/>
    <property type="match status" value="1"/>
</dbReference>
<keyword evidence="1" id="KW-0808">Transferase</keyword>
<dbReference type="InterPro" id="IPR016181">
    <property type="entry name" value="Acyl_CoA_acyltransferase"/>
</dbReference>
<evidence type="ECO:0000313" key="2">
    <source>
        <dbReference type="Proteomes" id="UP000093122"/>
    </source>
</evidence>
<comment type="caution">
    <text evidence="1">The sequence shown here is derived from an EMBL/GenBank/DDBJ whole genome shotgun (WGS) entry which is preliminary data.</text>
</comment>
<dbReference type="PANTHER" id="PTHR43617">
    <property type="entry name" value="L-AMINO ACID N-ACETYLTRANSFERASE"/>
    <property type="match status" value="1"/>
</dbReference>